<evidence type="ECO:0000313" key="7">
    <source>
        <dbReference type="Proteomes" id="UP000473826"/>
    </source>
</evidence>
<evidence type="ECO:0000313" key="6">
    <source>
        <dbReference type="EMBL" id="TXT04975.1"/>
    </source>
</evidence>
<feature type="domain" description="PPIase cyclophilin-type" evidence="5">
    <location>
        <begin position="1"/>
        <end position="62"/>
    </location>
</feature>
<gene>
    <name evidence="6" type="ORF">VHUM_03795</name>
</gene>
<evidence type="ECO:0000256" key="4">
    <source>
        <dbReference type="ARBA" id="ARBA00038509"/>
    </source>
</evidence>
<evidence type="ECO:0000259" key="5">
    <source>
        <dbReference type="PROSITE" id="PS50072"/>
    </source>
</evidence>
<name>A0A7D8UWK9_VANHU</name>
<proteinExistence type="inferred from homology"/>
<accession>A0A7D8UWK9</accession>
<protein>
    <recommendedName>
        <fullName evidence="5">PPIase cyclophilin-type domain-containing protein</fullName>
    </recommendedName>
</protein>
<comment type="similarity">
    <text evidence="4">Belongs to the cyclophilin-type PPIase family. CWC27 subfamily.</text>
</comment>
<comment type="caution">
    <text evidence="6">The sequence shown here is derived from an EMBL/GenBank/DDBJ whole genome shotgun (WGS) entry which is preliminary data.</text>
</comment>
<evidence type="ECO:0000256" key="3">
    <source>
        <dbReference type="ARBA" id="ARBA00023242"/>
    </source>
</evidence>
<dbReference type="AlphaFoldDB" id="A0A7D8UWK9"/>
<comment type="catalytic activity">
    <reaction evidence="1">
        <text>[protein]-peptidylproline (omega=180) = [protein]-peptidylproline (omega=0)</text>
        <dbReference type="Rhea" id="RHEA:16237"/>
        <dbReference type="Rhea" id="RHEA-COMP:10747"/>
        <dbReference type="Rhea" id="RHEA-COMP:10748"/>
        <dbReference type="ChEBI" id="CHEBI:83833"/>
        <dbReference type="ChEBI" id="CHEBI:83834"/>
        <dbReference type="EC" id="5.2.1.8"/>
    </reaction>
</comment>
<dbReference type="SUPFAM" id="SSF50891">
    <property type="entry name" value="Cyclophilin-like"/>
    <property type="match status" value="1"/>
</dbReference>
<dbReference type="GO" id="GO:0003755">
    <property type="term" value="F:peptidyl-prolyl cis-trans isomerase activity"/>
    <property type="evidence" value="ECO:0007669"/>
    <property type="project" value="UniProtKB-EC"/>
</dbReference>
<dbReference type="PANTHER" id="PTHR45625">
    <property type="entry name" value="PEPTIDYL-PROLYL CIS-TRANS ISOMERASE-RELATED"/>
    <property type="match status" value="1"/>
</dbReference>
<keyword evidence="7" id="KW-1185">Reference proteome</keyword>
<dbReference type="EMBL" id="QKWK01000012">
    <property type="protein sequence ID" value="TXT04975.1"/>
    <property type="molecule type" value="Genomic_DNA"/>
</dbReference>
<dbReference type="OrthoDB" id="442970at2759"/>
<dbReference type="GO" id="GO:0071013">
    <property type="term" value="C:catalytic step 2 spliceosome"/>
    <property type="evidence" value="ECO:0007669"/>
    <property type="project" value="TreeGrafter"/>
</dbReference>
<dbReference type="PANTHER" id="PTHR45625:SF6">
    <property type="entry name" value="SPLICEOSOME-ASSOCIATED PROTEIN CWC27 HOMOLOG"/>
    <property type="match status" value="1"/>
</dbReference>
<evidence type="ECO:0000256" key="1">
    <source>
        <dbReference type="ARBA" id="ARBA00000971"/>
    </source>
</evidence>
<dbReference type="InterPro" id="IPR029000">
    <property type="entry name" value="Cyclophilin-like_dom_sf"/>
</dbReference>
<dbReference type="Proteomes" id="UP000473826">
    <property type="component" value="Unassembled WGS sequence"/>
</dbReference>
<organism evidence="6 7">
    <name type="scientific">Vanrija humicola</name>
    <name type="common">Yeast</name>
    <name type="synonym">Cryptococcus humicola</name>
    <dbReference type="NCBI Taxonomy" id="5417"/>
    <lineage>
        <taxon>Eukaryota</taxon>
        <taxon>Fungi</taxon>
        <taxon>Dikarya</taxon>
        <taxon>Basidiomycota</taxon>
        <taxon>Agaricomycotina</taxon>
        <taxon>Tremellomycetes</taxon>
        <taxon>Trichosporonales</taxon>
        <taxon>Trichosporonaceae</taxon>
        <taxon>Vanrija</taxon>
    </lineage>
</organism>
<keyword evidence="3" id="KW-0539">Nucleus</keyword>
<dbReference type="InterPro" id="IPR002130">
    <property type="entry name" value="Cyclophilin-type_PPIase_dom"/>
</dbReference>
<dbReference type="Pfam" id="PF00160">
    <property type="entry name" value="Pro_isomerase"/>
    <property type="match status" value="1"/>
</dbReference>
<dbReference type="PROSITE" id="PS50072">
    <property type="entry name" value="CSA_PPIASE_2"/>
    <property type="match status" value="1"/>
</dbReference>
<dbReference type="InterPro" id="IPR044666">
    <property type="entry name" value="Cyclophilin_A-like"/>
</dbReference>
<comment type="subcellular location">
    <subcellularLocation>
        <location evidence="2">Nucleus</location>
    </subcellularLocation>
</comment>
<sequence>MGGESIYGESFADEIHSRLRFNRRGLLGMANNSKRNTNNSQWFITLDRADELTGRHTLFGRIQGPTYYSAYEEVFCELTGRCAQHWQLGS</sequence>
<reference evidence="6 7" key="1">
    <citation type="journal article" date="2019" name="PLoS Genet.">
        <title>Convergent evolution of linked mating-type loci in basidiomycete fungi.</title>
        <authorList>
            <person name="Sun S."/>
            <person name="Coelho M.A."/>
            <person name="Heitman J."/>
            <person name="Nowrousian M."/>
        </authorList>
    </citation>
    <scope>NUCLEOTIDE SEQUENCE [LARGE SCALE GENOMIC DNA]</scope>
    <source>
        <strain evidence="6 7">CBS 4282</strain>
    </source>
</reference>
<dbReference type="Gene3D" id="2.40.100.10">
    <property type="entry name" value="Cyclophilin-like"/>
    <property type="match status" value="1"/>
</dbReference>
<evidence type="ECO:0000256" key="2">
    <source>
        <dbReference type="ARBA" id="ARBA00004123"/>
    </source>
</evidence>